<dbReference type="EMBL" id="FNUK01000028">
    <property type="protein sequence ID" value="SEG09020.1"/>
    <property type="molecule type" value="Genomic_DNA"/>
</dbReference>
<dbReference type="GO" id="GO:0003735">
    <property type="term" value="F:structural constituent of ribosome"/>
    <property type="evidence" value="ECO:0007669"/>
    <property type="project" value="InterPro"/>
</dbReference>
<evidence type="ECO:0000256" key="4">
    <source>
        <dbReference type="ARBA" id="ARBA00023274"/>
    </source>
</evidence>
<dbReference type="HAMAP" id="MF_00402">
    <property type="entry name" value="Ribosomal_bL19"/>
    <property type="match status" value="1"/>
</dbReference>
<dbReference type="FunFam" id="2.30.30.790:FF:000001">
    <property type="entry name" value="50S ribosomal protein L19"/>
    <property type="match status" value="1"/>
</dbReference>
<evidence type="ECO:0000256" key="6">
    <source>
        <dbReference type="HAMAP-Rule" id="MF_00402"/>
    </source>
</evidence>
<evidence type="ECO:0000256" key="7">
    <source>
        <dbReference type="RuleBase" id="RU000559"/>
    </source>
</evidence>
<name>A0A1H5XC46_9CLOT</name>
<dbReference type="GO" id="GO:0022625">
    <property type="term" value="C:cytosolic large ribosomal subunit"/>
    <property type="evidence" value="ECO:0007669"/>
    <property type="project" value="TreeGrafter"/>
</dbReference>
<gene>
    <name evidence="6" type="primary">rplS</name>
    <name evidence="8" type="ORF">SAMN05660865_01715</name>
</gene>
<dbReference type="InterPro" id="IPR038657">
    <property type="entry name" value="Ribosomal_bL19_sf"/>
</dbReference>
<dbReference type="RefSeq" id="WP_103896629.1">
    <property type="nucleotide sequence ID" value="NZ_FNUK01000028.1"/>
</dbReference>
<dbReference type="Gene3D" id="2.30.30.790">
    <property type="match status" value="1"/>
</dbReference>
<dbReference type="InterPro" id="IPR018257">
    <property type="entry name" value="Ribosomal_bL19_CS"/>
</dbReference>
<evidence type="ECO:0000256" key="3">
    <source>
        <dbReference type="ARBA" id="ARBA00022980"/>
    </source>
</evidence>
<dbReference type="Pfam" id="PF01245">
    <property type="entry name" value="Ribosomal_L19"/>
    <property type="match status" value="1"/>
</dbReference>
<dbReference type="AlphaFoldDB" id="A0A1H5XC46"/>
<dbReference type="PRINTS" id="PR00061">
    <property type="entry name" value="RIBOSOMALL19"/>
</dbReference>
<dbReference type="InterPro" id="IPR001857">
    <property type="entry name" value="Ribosomal_bL19"/>
</dbReference>
<dbReference type="PROSITE" id="PS01015">
    <property type="entry name" value="RIBOSOMAL_L19"/>
    <property type="match status" value="1"/>
</dbReference>
<dbReference type="NCBIfam" id="TIGR01024">
    <property type="entry name" value="rplS_bact"/>
    <property type="match status" value="1"/>
</dbReference>
<accession>A0A1H5XC46</accession>
<dbReference type="Proteomes" id="UP000242850">
    <property type="component" value="Unassembled WGS sequence"/>
</dbReference>
<evidence type="ECO:0000256" key="5">
    <source>
        <dbReference type="ARBA" id="ARBA00035171"/>
    </source>
</evidence>
<protein>
    <recommendedName>
        <fullName evidence="5 6">Large ribosomal subunit protein bL19</fullName>
    </recommendedName>
</protein>
<keyword evidence="4 6" id="KW-0687">Ribonucleoprotein</keyword>
<dbReference type="PANTHER" id="PTHR15680">
    <property type="entry name" value="RIBOSOMAL PROTEIN L19"/>
    <property type="match status" value="1"/>
</dbReference>
<reference evidence="9" key="1">
    <citation type="submission" date="2016-10" db="EMBL/GenBank/DDBJ databases">
        <authorList>
            <person name="Varghese N."/>
            <person name="Submissions S."/>
        </authorList>
    </citation>
    <scope>NUCLEOTIDE SEQUENCE [LARGE SCALE GENOMIC DNA]</scope>
    <source>
        <strain evidence="9">DSM 5463</strain>
    </source>
</reference>
<dbReference type="OrthoDB" id="9803541at2"/>
<evidence type="ECO:0000256" key="1">
    <source>
        <dbReference type="ARBA" id="ARBA00002349"/>
    </source>
</evidence>
<proteinExistence type="inferred from homology"/>
<evidence type="ECO:0000256" key="2">
    <source>
        <dbReference type="ARBA" id="ARBA00005781"/>
    </source>
</evidence>
<evidence type="ECO:0000313" key="8">
    <source>
        <dbReference type="EMBL" id="SEG09020.1"/>
    </source>
</evidence>
<dbReference type="GO" id="GO:0006412">
    <property type="term" value="P:translation"/>
    <property type="evidence" value="ECO:0007669"/>
    <property type="project" value="UniProtKB-UniRule"/>
</dbReference>
<dbReference type="SUPFAM" id="SSF50104">
    <property type="entry name" value="Translation proteins SH3-like domain"/>
    <property type="match status" value="1"/>
</dbReference>
<dbReference type="PIRSF" id="PIRSF002191">
    <property type="entry name" value="Ribosomal_L19"/>
    <property type="match status" value="1"/>
</dbReference>
<dbReference type="InterPro" id="IPR008991">
    <property type="entry name" value="Translation_prot_SH3-like_sf"/>
</dbReference>
<comment type="function">
    <text evidence="1 6 7">This protein is located at the 30S-50S ribosomal subunit interface and may play a role in the structure and function of the aminoacyl-tRNA binding site.</text>
</comment>
<organism evidence="8 9">
    <name type="scientific">Caloramator fervidus</name>
    <dbReference type="NCBI Taxonomy" id="29344"/>
    <lineage>
        <taxon>Bacteria</taxon>
        <taxon>Bacillati</taxon>
        <taxon>Bacillota</taxon>
        <taxon>Clostridia</taxon>
        <taxon>Eubacteriales</taxon>
        <taxon>Clostridiaceae</taxon>
        <taxon>Caloramator</taxon>
    </lineage>
</organism>
<sequence>MMDIIRAIEQEQLRTDLPNFNVGDTVRVHVKVKEGNRERIQVFEGIVLKRQNGGIRETFTVRRISYGVGVERTFPVHSPIIDKIEVVRRGKVRRAKLYYLRKKVGKAATKVKEIIE</sequence>
<evidence type="ECO:0000313" key="9">
    <source>
        <dbReference type="Proteomes" id="UP000242850"/>
    </source>
</evidence>
<dbReference type="PANTHER" id="PTHR15680:SF9">
    <property type="entry name" value="LARGE RIBOSOMAL SUBUNIT PROTEIN BL19M"/>
    <property type="match status" value="1"/>
</dbReference>
<comment type="similarity">
    <text evidence="2 6 7">Belongs to the bacterial ribosomal protein bL19 family.</text>
</comment>
<keyword evidence="9" id="KW-1185">Reference proteome</keyword>
<keyword evidence="3 6" id="KW-0689">Ribosomal protein</keyword>